<dbReference type="Gene3D" id="3.60.40.10">
    <property type="entry name" value="PPM-type phosphatase domain"/>
    <property type="match status" value="1"/>
</dbReference>
<dbReference type="RefSeq" id="WP_239673383.1">
    <property type="nucleotide sequence ID" value="NZ_CP049742.1"/>
</dbReference>
<dbReference type="KEGG" id="mcui:G8O30_02275"/>
<dbReference type="AlphaFoldDB" id="A0A7S8C9G3"/>
<dbReference type="SUPFAM" id="SSF81606">
    <property type="entry name" value="PP2C-like"/>
    <property type="match status" value="1"/>
</dbReference>
<dbReference type="Proteomes" id="UP000593626">
    <property type="component" value="Chromosome"/>
</dbReference>
<dbReference type="InterPro" id="IPR036457">
    <property type="entry name" value="PPM-type-like_dom_sf"/>
</dbReference>
<evidence type="ECO:0000313" key="1">
    <source>
        <dbReference type="EMBL" id="QPC45865.1"/>
    </source>
</evidence>
<reference evidence="1 2" key="1">
    <citation type="submission" date="2019-07" db="EMBL/GenBank/DDBJ databases">
        <title>Genome sequence of 2 isolates from Red Sea Mangroves.</title>
        <authorList>
            <person name="Sefrji F."/>
            <person name="Michoud G."/>
            <person name="Merlino G."/>
            <person name="Daffonchio D."/>
        </authorList>
    </citation>
    <scope>NUCLEOTIDE SEQUENCE [LARGE SCALE GENOMIC DNA]</scope>
    <source>
        <strain evidence="1 2">R1DC41</strain>
    </source>
</reference>
<accession>A0A7S8C9G3</accession>
<organism evidence="1 2">
    <name type="scientific">Mangrovibacillus cuniculi</name>
    <dbReference type="NCBI Taxonomy" id="2593652"/>
    <lineage>
        <taxon>Bacteria</taxon>
        <taxon>Bacillati</taxon>
        <taxon>Bacillota</taxon>
        <taxon>Bacilli</taxon>
        <taxon>Bacillales</taxon>
        <taxon>Bacillaceae</taxon>
        <taxon>Mangrovibacillus</taxon>
    </lineage>
</organism>
<keyword evidence="2" id="KW-1185">Reference proteome</keyword>
<evidence type="ECO:0000313" key="2">
    <source>
        <dbReference type="Proteomes" id="UP000593626"/>
    </source>
</evidence>
<sequence length="270" mass="30603">MSEIKELHWVGNQGSFVDDPDIKKVGNVVVGRYGGNSHAGQYKNEDGCLVWCNEEEEWEFTIVLDAHNTAESAEIVVEAFLTEKATILEILALAVDENVCKKLEQKVVAIFQSDEFLEKCRTCIGETAVLVVFRKDKYVWWFSVGDCVLYLFHQELVDLGQYALNQRQFYQWVGQVNTFEEAVACYSTGTSELRKGVNRIFVTTDGLLECPGEPYGKAEDMYDTFLHFSEGVEVVKSMFDRIIDNNVRDSTTVVTWEVDVKKTGTLASNQ</sequence>
<dbReference type="EMBL" id="CP049742">
    <property type="protein sequence ID" value="QPC45865.1"/>
    <property type="molecule type" value="Genomic_DNA"/>
</dbReference>
<name>A0A7S8C9G3_9BACI</name>
<proteinExistence type="predicted"/>
<protein>
    <submittedName>
        <fullName evidence="1">Protein phosphatase 2C domain-containing protein</fullName>
    </submittedName>
</protein>
<gene>
    <name evidence="1" type="ORF">G8O30_02275</name>
</gene>